<proteinExistence type="predicted"/>
<evidence type="ECO:0000313" key="1">
    <source>
        <dbReference type="EMBL" id="SHG29854.1"/>
    </source>
</evidence>
<dbReference type="Proteomes" id="UP000184532">
    <property type="component" value="Unassembled WGS sequence"/>
</dbReference>
<evidence type="ECO:0008006" key="3">
    <source>
        <dbReference type="Google" id="ProtNLM"/>
    </source>
</evidence>
<evidence type="ECO:0000313" key="2">
    <source>
        <dbReference type="Proteomes" id="UP000184532"/>
    </source>
</evidence>
<dbReference type="Gene3D" id="2.60.120.560">
    <property type="entry name" value="Exo-inulinase, domain 1"/>
    <property type="match status" value="1"/>
</dbReference>
<dbReference type="OrthoDB" id="2634655at2"/>
<sequence length="366" mass="41496">MKRISILSTLLFCGIMALHGQKNIPLDTTQWDIQAEGYVLEPYKGSDAIYLHSGSMTLKDANFLNGTIEYDIYLKKDRGFPGVSFRVNDDNAELFYIRPHQSGNPDANQTIPIIKGLTAWQLYFGPKYSFPYEYSHDRWTHVKIAVNDNKAQIFLDHAEKPNLSWNLYHEPKAGGISFSGGGISGVHLANIRVNHETPQIKDFEPKERKALEGLIPEWELSDKFDEKLLEDVGSIDGLISKRKWKHKVQVEEGVAANISRKLTLEDDPMNTVFAKVTVTSDEAQTKLLEFGYSDRVVVILNGKPIYKGTNRFRSRDYRYLGTIGLFDAVYVDLKKGKNTLLLAVSEDFGGWLVTGRFQEDKGLKIK</sequence>
<dbReference type="STRING" id="570519.SAMN04488116_0828"/>
<protein>
    <recommendedName>
        <fullName evidence="3">3-keto-disaccharide hydrolase domain-containing protein</fullName>
    </recommendedName>
</protein>
<reference evidence="2" key="1">
    <citation type="submission" date="2016-11" db="EMBL/GenBank/DDBJ databases">
        <authorList>
            <person name="Varghese N."/>
            <person name="Submissions S."/>
        </authorList>
    </citation>
    <scope>NUCLEOTIDE SEQUENCE [LARGE SCALE GENOMIC DNA]</scope>
    <source>
        <strain evidence="2">DSM 22638</strain>
    </source>
</reference>
<dbReference type="AlphaFoldDB" id="A0A1M5INA9"/>
<accession>A0A1M5INA9</accession>
<dbReference type="RefSeq" id="WP_131819042.1">
    <property type="nucleotide sequence ID" value="NZ_FQWL01000001.1"/>
</dbReference>
<keyword evidence="2" id="KW-1185">Reference proteome</keyword>
<gene>
    <name evidence="1" type="ORF">SAMN04488116_0828</name>
</gene>
<name>A0A1M5INA9_9FLAO</name>
<dbReference type="EMBL" id="FQWL01000001">
    <property type="protein sequence ID" value="SHG29854.1"/>
    <property type="molecule type" value="Genomic_DNA"/>
</dbReference>
<organism evidence="1 2">
    <name type="scientific">Flagellimonas flava</name>
    <dbReference type="NCBI Taxonomy" id="570519"/>
    <lineage>
        <taxon>Bacteria</taxon>
        <taxon>Pseudomonadati</taxon>
        <taxon>Bacteroidota</taxon>
        <taxon>Flavobacteriia</taxon>
        <taxon>Flavobacteriales</taxon>
        <taxon>Flavobacteriaceae</taxon>
        <taxon>Flagellimonas</taxon>
    </lineage>
</organism>